<evidence type="ECO:0000259" key="2">
    <source>
        <dbReference type="Pfam" id="PF14341"/>
    </source>
</evidence>
<evidence type="ECO:0000256" key="1">
    <source>
        <dbReference type="SAM" id="Phobius"/>
    </source>
</evidence>
<keyword evidence="1" id="KW-0812">Transmembrane</keyword>
<feature type="transmembrane region" description="Helical" evidence="1">
    <location>
        <begin position="7"/>
        <end position="31"/>
    </location>
</feature>
<evidence type="ECO:0000313" key="3">
    <source>
        <dbReference type="EMBL" id="AEB11448.1"/>
    </source>
</evidence>
<protein>
    <recommendedName>
        <fullName evidence="2">Type 4 fimbrial biogenesis protein PilX N-terminal domain-containing protein</fullName>
    </recommendedName>
</protein>
<feature type="domain" description="Type 4 fimbrial biogenesis protein PilX N-terminal" evidence="2">
    <location>
        <begin position="4"/>
        <end position="53"/>
    </location>
</feature>
<keyword evidence="1" id="KW-0472">Membrane</keyword>
<accession>F2NL45</accession>
<keyword evidence="1" id="KW-1133">Transmembrane helix</keyword>
<dbReference type="STRING" id="869210.Marky_0698"/>
<dbReference type="OrthoDB" id="23794at2"/>
<reference evidence="3 4" key="1">
    <citation type="journal article" date="2012" name="Stand. Genomic Sci.">
        <title>Complete genome sequence of the aerobic, heterotroph Marinithermus hydrothermalis type strain (T1(T)) from a deep-sea hydrothermal vent chimney.</title>
        <authorList>
            <person name="Copeland A."/>
            <person name="Gu W."/>
            <person name="Yasawong M."/>
            <person name="Lapidus A."/>
            <person name="Lucas S."/>
            <person name="Deshpande S."/>
            <person name="Pagani I."/>
            <person name="Tapia R."/>
            <person name="Cheng J.F."/>
            <person name="Goodwin L.A."/>
            <person name="Pitluck S."/>
            <person name="Liolios K."/>
            <person name="Ivanova N."/>
            <person name="Mavromatis K."/>
            <person name="Mikhailova N."/>
            <person name="Pati A."/>
            <person name="Chen A."/>
            <person name="Palaniappan K."/>
            <person name="Land M."/>
            <person name="Pan C."/>
            <person name="Brambilla E.M."/>
            <person name="Rohde M."/>
            <person name="Tindall B.J."/>
            <person name="Sikorski J."/>
            <person name="Goker M."/>
            <person name="Detter J.C."/>
            <person name="Bristow J."/>
            <person name="Eisen J.A."/>
            <person name="Markowitz V."/>
            <person name="Hugenholtz P."/>
            <person name="Kyrpides N.C."/>
            <person name="Klenk H.P."/>
            <person name="Woyke T."/>
        </authorList>
    </citation>
    <scope>NUCLEOTIDE SEQUENCE [LARGE SCALE GENOMIC DNA]</scope>
    <source>
        <strain evidence="4">DSM 14884 / JCM 11576 / T1</strain>
    </source>
</reference>
<dbReference type="Proteomes" id="UP000007030">
    <property type="component" value="Chromosome"/>
</dbReference>
<dbReference type="AlphaFoldDB" id="F2NL45"/>
<dbReference type="EMBL" id="CP002630">
    <property type="protein sequence ID" value="AEB11448.1"/>
    <property type="molecule type" value="Genomic_DNA"/>
</dbReference>
<sequence length="582" mass="62617">MKQQGIALVVTLMILVVVGVLVFGASFTAMVEQWVTRNDRTATVAFYVAEAGLQEAKTRLFQSYRYALVRAVGSGNSLPSRSECSNPLAAGIDWNRDGVIEDTATYSEKLPFTYTATLPLGEAQGRYTVTIDTDPTRPRFMVVRSVGVFAGARSTVQATVELSNTGPWNYAIFSGAGAANQHLNGGATIRGGLYVVGDPNAPEKVVIDARGDFSMKNGYDLTGPGYGGVHTRVNPEMRRLDNLCATLRVQYGRVEVGGSAQYGEPTNRLLGAYVGDEEADIFGSAAGVCTNTKGVCADDRGVFDLDPNLAPRFPTFDGTRCSTDRNLTWRQCIQKEAEAQGLRIMPGNLRYPGGALLNDPGGCATFLSQSATAGAIVLDQDPVDCTYSLSGYNPAGGFRYDPTRNPPRLEVYGTLEIVGLDLKLVGRGRTIEYRAYSFAQRGKNAAIVVERDPISGAGGSILIGDSSANVSLLPDTTYATFPNQVLALLAEREVHQIRKTQPSHVMAVIYAGQRFRTQKDNVTYGTIVTNEFCTTSAGGNNCNAGQKAEVVYIPTLQNLPAAARYPESTLAASFQITSYERR</sequence>
<keyword evidence="4" id="KW-1185">Reference proteome</keyword>
<organism evidence="3 4">
    <name type="scientific">Marinithermus hydrothermalis (strain DSM 14884 / JCM 11576 / T1)</name>
    <dbReference type="NCBI Taxonomy" id="869210"/>
    <lineage>
        <taxon>Bacteria</taxon>
        <taxon>Thermotogati</taxon>
        <taxon>Deinococcota</taxon>
        <taxon>Deinococci</taxon>
        <taxon>Thermales</taxon>
        <taxon>Thermaceae</taxon>
        <taxon>Marinithermus</taxon>
    </lineage>
</organism>
<dbReference type="KEGG" id="mhd:Marky_0698"/>
<evidence type="ECO:0000313" key="4">
    <source>
        <dbReference type="Proteomes" id="UP000007030"/>
    </source>
</evidence>
<dbReference type="Pfam" id="PF14341">
    <property type="entry name" value="PilX_N"/>
    <property type="match status" value="1"/>
</dbReference>
<proteinExistence type="predicted"/>
<dbReference type="eggNOG" id="COG4726">
    <property type="taxonomic scope" value="Bacteria"/>
</dbReference>
<name>F2NL45_MARHT</name>
<gene>
    <name evidence="3" type="ordered locus">Marky_0698</name>
</gene>
<dbReference type="InterPro" id="IPR025746">
    <property type="entry name" value="PilX_N_dom"/>
</dbReference>
<dbReference type="RefSeq" id="WP_013703500.1">
    <property type="nucleotide sequence ID" value="NC_015387.1"/>
</dbReference>
<dbReference type="HOGENOM" id="CLU_468342_0_0_0"/>